<dbReference type="AlphaFoldDB" id="A0A9D9HKG2"/>
<reference evidence="2" key="2">
    <citation type="journal article" date="2021" name="PeerJ">
        <title>Extensive microbial diversity within the chicken gut microbiome revealed by metagenomics and culture.</title>
        <authorList>
            <person name="Gilroy R."/>
            <person name="Ravi A."/>
            <person name="Getino M."/>
            <person name="Pursley I."/>
            <person name="Horton D.L."/>
            <person name="Alikhan N.F."/>
            <person name="Baker D."/>
            <person name="Gharbi K."/>
            <person name="Hall N."/>
            <person name="Watson M."/>
            <person name="Adriaenssens E.M."/>
            <person name="Foster-Nyarko E."/>
            <person name="Jarju S."/>
            <person name="Secka A."/>
            <person name="Antonio M."/>
            <person name="Oren A."/>
            <person name="Chaudhuri R.R."/>
            <person name="La Ragione R."/>
            <person name="Hildebrand F."/>
            <person name="Pallen M.J."/>
        </authorList>
    </citation>
    <scope>NUCLEOTIDE SEQUENCE</scope>
    <source>
        <strain evidence="2">B1-3475</strain>
    </source>
</reference>
<evidence type="ECO:0000313" key="2">
    <source>
        <dbReference type="EMBL" id="MBO8455489.1"/>
    </source>
</evidence>
<protein>
    <submittedName>
        <fullName evidence="2">Uncharacterized protein</fullName>
    </submittedName>
</protein>
<evidence type="ECO:0000256" key="1">
    <source>
        <dbReference type="SAM" id="MobiDB-lite"/>
    </source>
</evidence>
<gene>
    <name evidence="2" type="ORF">IAC08_03690</name>
</gene>
<organism evidence="2 3">
    <name type="scientific">Candidatus Cryptobacteroides intestinigallinarum</name>
    <dbReference type="NCBI Taxonomy" id="2840767"/>
    <lineage>
        <taxon>Bacteria</taxon>
        <taxon>Pseudomonadati</taxon>
        <taxon>Bacteroidota</taxon>
        <taxon>Bacteroidia</taxon>
        <taxon>Bacteroidales</taxon>
        <taxon>Candidatus Cryptobacteroides</taxon>
    </lineage>
</organism>
<accession>A0A9D9HKG2</accession>
<sequence>MERKKYIRMQTVHTSVETENGFMSASVFDPKDEHDEGVTIEGHEIGNEGNYFDNEDPSWNTWD</sequence>
<proteinExistence type="predicted"/>
<dbReference type="EMBL" id="JADIMK010000038">
    <property type="protein sequence ID" value="MBO8455489.1"/>
    <property type="molecule type" value="Genomic_DNA"/>
</dbReference>
<feature type="region of interest" description="Disordered" evidence="1">
    <location>
        <begin position="43"/>
        <end position="63"/>
    </location>
</feature>
<reference evidence="2" key="1">
    <citation type="submission" date="2020-10" db="EMBL/GenBank/DDBJ databases">
        <authorList>
            <person name="Gilroy R."/>
        </authorList>
    </citation>
    <scope>NUCLEOTIDE SEQUENCE</scope>
    <source>
        <strain evidence="2">B1-3475</strain>
    </source>
</reference>
<name>A0A9D9HKG2_9BACT</name>
<dbReference type="Proteomes" id="UP000823617">
    <property type="component" value="Unassembled WGS sequence"/>
</dbReference>
<evidence type="ECO:0000313" key="3">
    <source>
        <dbReference type="Proteomes" id="UP000823617"/>
    </source>
</evidence>
<comment type="caution">
    <text evidence="2">The sequence shown here is derived from an EMBL/GenBank/DDBJ whole genome shotgun (WGS) entry which is preliminary data.</text>
</comment>